<dbReference type="GO" id="GO:0005992">
    <property type="term" value="P:trehalose biosynthetic process"/>
    <property type="evidence" value="ECO:0007669"/>
    <property type="project" value="UniProtKB-UniPathway"/>
</dbReference>
<dbReference type="GO" id="GO:0046872">
    <property type="term" value="F:metal ion binding"/>
    <property type="evidence" value="ECO:0007669"/>
    <property type="project" value="UniProtKB-KW"/>
</dbReference>
<dbReference type="NCBIfam" id="TIGR00685">
    <property type="entry name" value="T6PP"/>
    <property type="match status" value="1"/>
</dbReference>
<dbReference type="Proteomes" id="UP000325289">
    <property type="component" value="Unassembled WGS sequence"/>
</dbReference>
<comment type="similarity">
    <text evidence="2 4">Belongs to the trehalose phosphatase family.</text>
</comment>
<keyword evidence="6" id="KW-1185">Reference proteome</keyword>
<comment type="pathway">
    <text evidence="1 4">Glycan biosynthesis; trehalose biosynthesis.</text>
</comment>
<proteinExistence type="inferred from homology"/>
<sequence length="243" mass="25560">MTDTPPNIDLAQHALFLDYDGTLAPIVDRPEEAVMPEGTRDILAGLRDRLGGALAIVSGRALADLRPLVAGLDVALSGSHGHELHLPGTPETGAPPLAEPLRPAESRLTAFAARNNIRMERKPGALTLHYRGMPHLEDVVRDTVRQEAAADPALKALHGNMVSEVVLADAGKGEAIRTLLSRPPFAGRSPVMIGDDVTDEHGFEAAGTLGGFGIKIGPGETAARYRLASVVALSGWLDMLGAD</sequence>
<comment type="catalytic activity">
    <reaction evidence="4">
        <text>alpha,alpha-trehalose 6-phosphate + H2O = alpha,alpha-trehalose + phosphate</text>
        <dbReference type="Rhea" id="RHEA:23420"/>
        <dbReference type="ChEBI" id="CHEBI:15377"/>
        <dbReference type="ChEBI" id="CHEBI:16551"/>
        <dbReference type="ChEBI" id="CHEBI:43474"/>
        <dbReference type="ChEBI" id="CHEBI:58429"/>
        <dbReference type="EC" id="3.1.3.12"/>
    </reaction>
</comment>
<protein>
    <recommendedName>
        <fullName evidence="4">Trehalose 6-phosphate phosphatase</fullName>
        <ecNumber evidence="4">3.1.3.12</ecNumber>
    </recommendedName>
</protein>
<name>A0A1I1W0M8_9RHOB</name>
<keyword evidence="4" id="KW-0479">Metal-binding</keyword>
<dbReference type="InterPro" id="IPR036412">
    <property type="entry name" value="HAD-like_sf"/>
</dbReference>
<dbReference type="InterPro" id="IPR044651">
    <property type="entry name" value="OTSB-like"/>
</dbReference>
<dbReference type="InterPro" id="IPR003337">
    <property type="entry name" value="Trehalose_PPase"/>
</dbReference>
<evidence type="ECO:0000313" key="5">
    <source>
        <dbReference type="EMBL" id="SFD88579.1"/>
    </source>
</evidence>
<organism evidence="5 6">
    <name type="scientific">Roseivivax sediminis</name>
    <dbReference type="NCBI Taxonomy" id="936889"/>
    <lineage>
        <taxon>Bacteria</taxon>
        <taxon>Pseudomonadati</taxon>
        <taxon>Pseudomonadota</taxon>
        <taxon>Alphaproteobacteria</taxon>
        <taxon>Rhodobacterales</taxon>
        <taxon>Roseobacteraceae</taxon>
        <taxon>Roseivivax</taxon>
    </lineage>
</organism>
<comment type="function">
    <text evidence="4">Removes the phosphate from trehalose 6-phosphate to produce free trehalose.</text>
</comment>
<dbReference type="UniPathway" id="UPA00299"/>
<dbReference type="Gene3D" id="3.30.70.1020">
    <property type="entry name" value="Trehalose-6-phosphate phosphatase related protein, domain 2"/>
    <property type="match status" value="1"/>
</dbReference>
<dbReference type="GO" id="GO:0004805">
    <property type="term" value="F:trehalose-phosphatase activity"/>
    <property type="evidence" value="ECO:0007669"/>
    <property type="project" value="UniProtKB-EC"/>
</dbReference>
<gene>
    <name evidence="5" type="ORF">SAMN04515678_10455</name>
</gene>
<dbReference type="InterPro" id="IPR006379">
    <property type="entry name" value="HAD-SF_hydro_IIB"/>
</dbReference>
<evidence type="ECO:0000256" key="2">
    <source>
        <dbReference type="ARBA" id="ARBA00008770"/>
    </source>
</evidence>
<dbReference type="InterPro" id="IPR023214">
    <property type="entry name" value="HAD_sf"/>
</dbReference>
<accession>A0A1I1W0M8</accession>
<evidence type="ECO:0000313" key="6">
    <source>
        <dbReference type="Proteomes" id="UP000325289"/>
    </source>
</evidence>
<dbReference type="EC" id="3.1.3.12" evidence="4"/>
<dbReference type="PANTHER" id="PTHR43768">
    <property type="entry name" value="TREHALOSE 6-PHOSPHATE PHOSPHATASE"/>
    <property type="match status" value="1"/>
</dbReference>
<dbReference type="Gene3D" id="3.40.50.1000">
    <property type="entry name" value="HAD superfamily/HAD-like"/>
    <property type="match status" value="1"/>
</dbReference>
<dbReference type="Pfam" id="PF02358">
    <property type="entry name" value="Trehalose_PPase"/>
    <property type="match status" value="1"/>
</dbReference>
<reference evidence="5 6" key="1">
    <citation type="submission" date="2016-10" db="EMBL/GenBank/DDBJ databases">
        <authorList>
            <person name="Varghese N."/>
            <person name="Submissions S."/>
        </authorList>
    </citation>
    <scope>NUCLEOTIDE SEQUENCE [LARGE SCALE GENOMIC DNA]</scope>
    <source>
        <strain evidence="6">YIM D21,KCTC 23444,ACCC 10710</strain>
    </source>
</reference>
<dbReference type="PANTHER" id="PTHR43768:SF3">
    <property type="entry name" value="TREHALOSE 6-PHOSPHATE PHOSPHATASE"/>
    <property type="match status" value="1"/>
</dbReference>
<dbReference type="RefSeq" id="WP_188129628.1">
    <property type="nucleotide sequence ID" value="NZ_FOMS01000004.1"/>
</dbReference>
<dbReference type="SUPFAM" id="SSF56784">
    <property type="entry name" value="HAD-like"/>
    <property type="match status" value="1"/>
</dbReference>
<keyword evidence="4" id="KW-0460">Magnesium</keyword>
<evidence type="ECO:0000256" key="3">
    <source>
        <dbReference type="ARBA" id="ARBA00022801"/>
    </source>
</evidence>
<comment type="cofactor">
    <cofactor evidence="4">
        <name>Mg(2+)</name>
        <dbReference type="ChEBI" id="CHEBI:18420"/>
    </cofactor>
</comment>
<dbReference type="EMBL" id="FOMS01000004">
    <property type="protein sequence ID" value="SFD88579.1"/>
    <property type="molecule type" value="Genomic_DNA"/>
</dbReference>
<keyword evidence="3 4" id="KW-0378">Hydrolase</keyword>
<dbReference type="AlphaFoldDB" id="A0A1I1W0M8"/>
<evidence type="ECO:0000256" key="1">
    <source>
        <dbReference type="ARBA" id="ARBA00005199"/>
    </source>
</evidence>
<evidence type="ECO:0000256" key="4">
    <source>
        <dbReference type="RuleBase" id="RU361117"/>
    </source>
</evidence>
<dbReference type="CDD" id="cd01627">
    <property type="entry name" value="HAD_TPP"/>
    <property type="match status" value="1"/>
</dbReference>
<dbReference type="NCBIfam" id="TIGR01484">
    <property type="entry name" value="HAD-SF-IIB"/>
    <property type="match status" value="1"/>
</dbReference>